<proteinExistence type="predicted"/>
<reference evidence="2" key="1">
    <citation type="submission" date="2022-11" db="UniProtKB">
        <authorList>
            <consortium name="WormBaseParasite"/>
        </authorList>
    </citation>
    <scope>IDENTIFICATION</scope>
</reference>
<dbReference type="Proteomes" id="UP000887579">
    <property type="component" value="Unplaced"/>
</dbReference>
<organism evidence="1 2">
    <name type="scientific">Panagrolaimus sp. ES5</name>
    <dbReference type="NCBI Taxonomy" id="591445"/>
    <lineage>
        <taxon>Eukaryota</taxon>
        <taxon>Metazoa</taxon>
        <taxon>Ecdysozoa</taxon>
        <taxon>Nematoda</taxon>
        <taxon>Chromadorea</taxon>
        <taxon>Rhabditida</taxon>
        <taxon>Tylenchina</taxon>
        <taxon>Panagrolaimomorpha</taxon>
        <taxon>Panagrolaimoidea</taxon>
        <taxon>Panagrolaimidae</taxon>
        <taxon>Panagrolaimus</taxon>
    </lineage>
</organism>
<sequence>MFFGNFATIGSYQKYARSLLVGENYEAVRIQLQNERNLLTVTNQPEPQQQAPVQPYQPQHEMAPQQAPPMPMSATQVQRGFEQSAAQHLQQQGPLEIQTPVAIPVVPQAPQYGENQSIRPPPDVPTFINILDLEQNLSSELWKKPFKLLNMEGGVDPITVDDIVKFVGEDEEIRIFDVHTQQPDLMNLKEFGKNWNSPNRERILNSISMKLPPQ</sequence>
<accession>A0AC34G6C7</accession>
<evidence type="ECO:0000313" key="1">
    <source>
        <dbReference type="Proteomes" id="UP000887579"/>
    </source>
</evidence>
<protein>
    <submittedName>
        <fullName evidence="2">Uncharacterized protein</fullName>
    </submittedName>
</protein>
<evidence type="ECO:0000313" key="2">
    <source>
        <dbReference type="WBParaSite" id="ES5_v2.g25272.t1"/>
    </source>
</evidence>
<name>A0AC34G6C7_9BILA</name>
<dbReference type="WBParaSite" id="ES5_v2.g25272.t1">
    <property type="protein sequence ID" value="ES5_v2.g25272.t1"/>
    <property type="gene ID" value="ES5_v2.g25272"/>
</dbReference>